<organism evidence="5 6">
    <name type="scientific">Rotaria sordida</name>
    <dbReference type="NCBI Taxonomy" id="392033"/>
    <lineage>
        <taxon>Eukaryota</taxon>
        <taxon>Metazoa</taxon>
        <taxon>Spiralia</taxon>
        <taxon>Gnathifera</taxon>
        <taxon>Rotifera</taxon>
        <taxon>Eurotatoria</taxon>
        <taxon>Bdelloidea</taxon>
        <taxon>Philodinida</taxon>
        <taxon>Philodinidae</taxon>
        <taxon>Rotaria</taxon>
    </lineage>
</organism>
<dbReference type="InterPro" id="IPR000742">
    <property type="entry name" value="EGF"/>
</dbReference>
<dbReference type="PROSITE" id="PS50026">
    <property type="entry name" value="EGF_3"/>
    <property type="match status" value="1"/>
</dbReference>
<feature type="transmembrane region" description="Helical" evidence="3">
    <location>
        <begin position="973"/>
        <end position="991"/>
    </location>
</feature>
<name>A0A815DZ22_9BILA</name>
<evidence type="ECO:0000256" key="2">
    <source>
        <dbReference type="PROSITE-ProRule" id="PRU00076"/>
    </source>
</evidence>
<evidence type="ECO:0000313" key="5">
    <source>
        <dbReference type="EMBL" id="CAF1304509.1"/>
    </source>
</evidence>
<dbReference type="SUPFAM" id="SSF57196">
    <property type="entry name" value="EGF/Laminin"/>
    <property type="match status" value="1"/>
</dbReference>
<keyword evidence="3" id="KW-0812">Transmembrane</keyword>
<dbReference type="InterPro" id="IPR051830">
    <property type="entry name" value="NOTCH_homolog"/>
</dbReference>
<dbReference type="Proteomes" id="UP000663864">
    <property type="component" value="Unassembled WGS sequence"/>
</dbReference>
<evidence type="ECO:0000256" key="1">
    <source>
        <dbReference type="ARBA" id="ARBA00023157"/>
    </source>
</evidence>
<dbReference type="InterPro" id="IPR002172">
    <property type="entry name" value="LDrepeatLR_classA_rpt"/>
</dbReference>
<accession>A0A815DZ22</accession>
<feature type="transmembrane region" description="Helical" evidence="3">
    <location>
        <begin position="902"/>
        <end position="920"/>
    </location>
</feature>
<keyword evidence="2" id="KW-0245">EGF-like domain</keyword>
<feature type="transmembrane region" description="Helical" evidence="3">
    <location>
        <begin position="818"/>
        <end position="842"/>
    </location>
</feature>
<dbReference type="SUPFAM" id="SSF81321">
    <property type="entry name" value="Family A G protein-coupled receptor-like"/>
    <property type="match status" value="1"/>
</dbReference>
<proteinExistence type="predicted"/>
<dbReference type="PANTHER" id="PTHR24033">
    <property type="entry name" value="EGF-LIKE DOMAIN-CONTAINING PROTEIN"/>
    <property type="match status" value="1"/>
</dbReference>
<evidence type="ECO:0000259" key="4">
    <source>
        <dbReference type="PROSITE" id="PS50026"/>
    </source>
</evidence>
<evidence type="ECO:0000256" key="3">
    <source>
        <dbReference type="SAM" id="Phobius"/>
    </source>
</evidence>
<dbReference type="Gene3D" id="2.10.25.10">
    <property type="entry name" value="Laminin"/>
    <property type="match status" value="1"/>
</dbReference>
<dbReference type="EMBL" id="CAJNOT010002308">
    <property type="protein sequence ID" value="CAF1304509.1"/>
    <property type="molecule type" value="Genomic_DNA"/>
</dbReference>
<comment type="caution">
    <text evidence="5">The sequence shown here is derived from an EMBL/GenBank/DDBJ whole genome shotgun (WGS) entry which is preliminary data.</text>
</comment>
<dbReference type="SMART" id="SM00192">
    <property type="entry name" value="LDLa"/>
    <property type="match status" value="3"/>
</dbReference>
<reference evidence="5" key="1">
    <citation type="submission" date="2021-02" db="EMBL/GenBank/DDBJ databases">
        <authorList>
            <person name="Nowell W R."/>
        </authorList>
    </citation>
    <scope>NUCLEOTIDE SEQUENCE</scope>
</reference>
<feature type="transmembrane region" description="Helical" evidence="3">
    <location>
        <begin position="1003"/>
        <end position="1025"/>
    </location>
</feature>
<keyword evidence="3" id="KW-1133">Transmembrane helix</keyword>
<gene>
    <name evidence="5" type="ORF">ZHD862_LOCUS28144</name>
</gene>
<evidence type="ECO:0000313" key="6">
    <source>
        <dbReference type="Proteomes" id="UP000663864"/>
    </source>
</evidence>
<keyword evidence="3" id="KW-0472">Membrane</keyword>
<feature type="disulfide bond" evidence="2">
    <location>
        <begin position="589"/>
        <end position="598"/>
    </location>
</feature>
<dbReference type="AlphaFoldDB" id="A0A815DZ22"/>
<protein>
    <recommendedName>
        <fullName evidence="4">EGF-like domain-containing protein</fullName>
    </recommendedName>
</protein>
<dbReference type="PROSITE" id="PS00022">
    <property type="entry name" value="EGF_1"/>
    <property type="match status" value="1"/>
</dbReference>
<sequence>MPTFICYDQERCDFHPTIYIYDLTCQSSSEMGFSSNIIYREWYSFVLALKKRFHSCTRPIYSIDNQTHKTLYQCTNSEKFISKHRLIDGISDCIENDDELYNVSCTLNHTYRRLCPNENKCLSPILSQSICSMYTTNENRILSIPFQMICNNIPQMIPLLIDGRIESDETDCGEQWPCSNMYTRCNHSWACENRSDETGCFHSTCSSFEHDCVSPINLTMICLSMNRTNDGIIDCLGATDEMNICRNKHPNQLQGFHCANSDQCVSFLSMCNEQNNCVEENGDEVFCKGYRQEPSCFQYNTYNITREEQFLCNINRSFNPIVHYFKLTSSSSSSSTTNIQNKQGVIYPILNRPEESLWALKCNRGLHLRQSIGDNQFFRICLCPPSYYGNECRYQNQRVSLTLSVLTEDLNTNYILLVMLINNDKDKQEIHSYEEIIHKSQYDCPIKYNIYLLYSSRPKVISNNYSIRIDIFTRRKNSIDYHASWNLPIPFIFLPVNRLATQINVPIKKSEPSGWWGAQCQTSINCNDCWNNSLCIGSTNSRSICICPLNRFGPRCRLSIVYTTDICKNGGTYIPINDDNSNNNFQCICTEYFTGPTCEQSRRKLETSLGDIDQSSHIFIHLITVNSKAQLTRTTIVKKISIDQRYVSFNLTIEFHLVFIEVNNDYYYLIYSSLNNNLSIIKRIHSSDRCPSYEELFNLTMINWHPLRRVKYYHDVCNKYKELNCYFDESLMCLCTNEYHANYFNLKRYKSYLCHKPICSSTLICICSNCYYGDRCQYYAEGFSLSLDAIFNFEIKRYISFINQPSMVTKLREVGCGIYLLGTSIISLLAISVFALNFWLLFIAQSNLVINRSFLLVRCITIESLLKIFFSITNWLNACVAAERSLTIHQGIHFNKEKSKRIAKKIFLFLIIFSIGSNIHESIHHQLLDDIEEERTWCQVRYSSIIAEKQIKIKNKYTLNQLLYIQFQIHKHLISPIVLMSLAILRLISSFTTGCVKSTRNPWLFILGYYISYVPSMLTFIIYIIPSDLFKKEFYQTIRRIQQQLSRQ</sequence>
<dbReference type="Gene3D" id="1.20.1070.10">
    <property type="entry name" value="Rhodopsin 7-helix transmembrane proteins"/>
    <property type="match status" value="1"/>
</dbReference>
<comment type="caution">
    <text evidence="2">Lacks conserved residue(s) required for the propagation of feature annotation.</text>
</comment>
<feature type="domain" description="EGF-like" evidence="4">
    <location>
        <begin position="552"/>
        <end position="599"/>
    </location>
</feature>
<keyword evidence="1 2" id="KW-1015">Disulfide bond</keyword>